<name>A0A1L3MNV6_9BACI</name>
<dbReference type="Gene3D" id="3.20.20.80">
    <property type="entry name" value="Glycosidases"/>
    <property type="match status" value="1"/>
</dbReference>
<organism evidence="3 4">
    <name type="scientific">Bacillus weihaiensis</name>
    <dbReference type="NCBI Taxonomy" id="1547283"/>
    <lineage>
        <taxon>Bacteria</taxon>
        <taxon>Bacillati</taxon>
        <taxon>Bacillota</taxon>
        <taxon>Bacilli</taxon>
        <taxon>Bacillales</taxon>
        <taxon>Bacillaceae</taxon>
        <taxon>Bacillus</taxon>
    </lineage>
</organism>
<feature type="domain" description="Glycosyl hydrolase family 13 catalytic" evidence="2">
    <location>
        <begin position="247"/>
        <end position="609"/>
    </location>
</feature>
<comment type="similarity">
    <text evidence="1">Belongs to the glycosyl hydrolase 13 family.</text>
</comment>
<evidence type="ECO:0000313" key="3">
    <source>
        <dbReference type="EMBL" id="APH04037.1"/>
    </source>
</evidence>
<dbReference type="GO" id="GO:0005975">
    <property type="term" value="P:carbohydrate metabolic process"/>
    <property type="evidence" value="ECO:0007669"/>
    <property type="project" value="InterPro"/>
</dbReference>
<evidence type="ECO:0000259" key="2">
    <source>
        <dbReference type="SMART" id="SM00642"/>
    </source>
</evidence>
<dbReference type="Gene3D" id="2.60.40.2320">
    <property type="match status" value="1"/>
</dbReference>
<dbReference type="PANTHER" id="PTHR43002">
    <property type="entry name" value="GLYCOGEN DEBRANCHING ENZYME"/>
    <property type="match status" value="1"/>
</dbReference>
<dbReference type="InterPro" id="IPR011840">
    <property type="entry name" value="PulA_typeI"/>
</dbReference>
<protein>
    <submittedName>
        <fullName evidence="3">Type I pullulanase</fullName>
    </submittedName>
</protein>
<dbReference type="InterPro" id="IPR017853">
    <property type="entry name" value="GH"/>
</dbReference>
<dbReference type="SMR" id="A0A1L3MNV6"/>
<dbReference type="Pfam" id="PF02922">
    <property type="entry name" value="CBM_48"/>
    <property type="match status" value="1"/>
</dbReference>
<dbReference type="Gene3D" id="2.60.40.10">
    <property type="entry name" value="Immunoglobulins"/>
    <property type="match status" value="1"/>
</dbReference>
<dbReference type="InterPro" id="IPR013783">
    <property type="entry name" value="Ig-like_fold"/>
</dbReference>
<dbReference type="InterPro" id="IPR040697">
    <property type="entry name" value="PulA_N1"/>
</dbReference>
<dbReference type="EMBL" id="CP016020">
    <property type="protein sequence ID" value="APH04037.1"/>
    <property type="molecule type" value="Genomic_DNA"/>
</dbReference>
<evidence type="ECO:0000256" key="1">
    <source>
        <dbReference type="ARBA" id="ARBA00008061"/>
    </source>
</evidence>
<proteinExistence type="inferred from homology"/>
<dbReference type="STRING" id="1547283.A9C19_04405"/>
<dbReference type="SUPFAM" id="SSF51445">
    <property type="entry name" value="(Trans)glycosidases"/>
    <property type="match status" value="1"/>
</dbReference>
<dbReference type="Gene3D" id="2.60.40.1180">
    <property type="entry name" value="Golgi alpha-mannosidase II"/>
    <property type="match status" value="1"/>
</dbReference>
<dbReference type="CDD" id="cd11341">
    <property type="entry name" value="AmyAc_Pullulanase_LD-like"/>
    <property type="match status" value="1"/>
</dbReference>
<dbReference type="Pfam" id="PF17999">
    <property type="entry name" value="PulA_N1"/>
    <property type="match status" value="1"/>
</dbReference>
<dbReference type="CDD" id="cd02860">
    <property type="entry name" value="E_set_Pullulanase"/>
    <property type="match status" value="1"/>
</dbReference>
<dbReference type="InterPro" id="IPR004193">
    <property type="entry name" value="Glyco_hydro_13_N"/>
</dbReference>
<keyword evidence="4" id="KW-1185">Reference proteome</keyword>
<dbReference type="SUPFAM" id="SSF81296">
    <property type="entry name" value="E set domains"/>
    <property type="match status" value="1"/>
</dbReference>
<dbReference type="AlphaFoldDB" id="A0A1L3MNV6"/>
<dbReference type="SMART" id="SM00642">
    <property type="entry name" value="Aamy"/>
    <property type="match status" value="1"/>
</dbReference>
<dbReference type="InterPro" id="IPR014756">
    <property type="entry name" value="Ig_E-set"/>
</dbReference>
<dbReference type="Pfam" id="PF21653">
    <property type="entry name" value="pulA_all-beta"/>
    <property type="match status" value="1"/>
</dbReference>
<dbReference type="InterPro" id="IPR013780">
    <property type="entry name" value="Glyco_hydro_b"/>
</dbReference>
<dbReference type="GO" id="GO:0004553">
    <property type="term" value="F:hydrolase activity, hydrolyzing O-glycosyl compounds"/>
    <property type="evidence" value="ECO:0007669"/>
    <property type="project" value="InterPro"/>
</dbReference>
<dbReference type="OrthoDB" id="9761875at2"/>
<dbReference type="Proteomes" id="UP000181936">
    <property type="component" value="Chromosome"/>
</dbReference>
<gene>
    <name evidence="3" type="ORF">A9C19_04405</name>
</gene>
<dbReference type="Pfam" id="PF00128">
    <property type="entry name" value="Alpha-amylase"/>
    <property type="match status" value="2"/>
</dbReference>
<dbReference type="InterPro" id="IPR006047">
    <property type="entry name" value="GH13_cat_dom"/>
</dbReference>
<evidence type="ECO:0000313" key="4">
    <source>
        <dbReference type="Proteomes" id="UP000181936"/>
    </source>
</evidence>
<reference evidence="3 4" key="1">
    <citation type="journal article" date="2016" name="Sci. Rep.">
        <title>Complete genome sequence and transcriptomic analysis of a novel marine strain Bacillus weihaiensis reveals the mechanism of brown algae degradation.</title>
        <authorList>
            <person name="Zhu Y."/>
            <person name="Chen P."/>
            <person name="Bao Y."/>
            <person name="Men Y."/>
            <person name="Zeng Y."/>
            <person name="Yang J."/>
            <person name="Sun J."/>
            <person name="Sun Y."/>
        </authorList>
    </citation>
    <scope>NUCLEOTIDE SEQUENCE [LARGE SCALE GENOMIC DNA]</scope>
    <source>
        <strain evidence="3 4">Alg07</strain>
    </source>
</reference>
<dbReference type="InterPro" id="IPR049117">
    <property type="entry name" value="pulA_all-beta"/>
</dbReference>
<dbReference type="KEGG" id="bwh:A9C19_04405"/>
<sequence>MVGIRRVYDAFLDKFDEITILVPTELDSDTKSFSILLKEETCPLVVDDKFLLDGFVKYVCKFDFDLPFGKTHLIVDDAGNQTDLQIGAIIRTVPFDQTFSYDGDDLGASYSKDKTLFKVWAPTATECKLKLYNPKSMIHESFEMTRGNKGTWQYCAQDNLDGYYYTFLVCINLDWKECVDPYAKAIAANGEYGVVIDQEKTQVPKLSVPMLKSKTEAIIYECHIRDFSIDEESGMVNKAKYEAWLEENTTNRNGDSTGLLYLKELGITHVELLPINDFEEVDDLNPLEAYNWGYNPRHFFAPEGSYSKDPQDPYVRILELKKLIQKLHECGLKVIIDVVYNHVYSKENSSFEHLLPGYFFRHDENGFASNGTGVGNDLASERAMVRKFILDCASYWLEEYDVDGFRFDLMGILDVETMSLLQKNIHQLKPDAFILGEGWDLNTPLAREQKAITENAHTLPKISFFNDQFRDVIKGSTFNMNEHGYVYSSLEKVDQLTQLVSGSGHKFYHPDQSINYVESHDNHTMWDRFHLVAPDESDEIRQARHRFATSLVILSQGVPFLHAGQEFFRSKKGVENSYNSPDDINKMQWQARTVHKDNVEYVKGLIQLRKLHGAFRLPTKELINQHLIFQEGSMDHVVSYQLNEVGHLGPWNSILVVHYNQYNQEVDFYFPDEDVWHELVNPQLVELNDPERRKNTLKLSDIGTYVFCKN</sequence>
<accession>A0A1L3MNV6</accession>
<dbReference type="NCBIfam" id="TIGR02104">
    <property type="entry name" value="pulA_typeI"/>
    <property type="match status" value="1"/>
</dbReference>
<dbReference type="RefSeq" id="WP_072578831.1">
    <property type="nucleotide sequence ID" value="NZ_CP016020.1"/>
</dbReference>